<evidence type="ECO:0000313" key="3">
    <source>
        <dbReference type="EMBL" id="CCH59786.1"/>
    </source>
</evidence>
<dbReference type="Proteomes" id="UP000002866">
    <property type="component" value="Chromosome 2"/>
</dbReference>
<dbReference type="eggNOG" id="ENOG502RXJB">
    <property type="taxonomic scope" value="Eukaryota"/>
</dbReference>
<dbReference type="GO" id="GO:0006457">
    <property type="term" value="P:protein folding"/>
    <property type="evidence" value="ECO:0007669"/>
    <property type="project" value="EnsemblFungi"/>
</dbReference>
<dbReference type="PANTHER" id="PTHR28228">
    <property type="entry name" value="SECRETORY COMPONENT PROTEIN SHR3"/>
    <property type="match status" value="1"/>
</dbReference>
<dbReference type="InParanoid" id="I2H084"/>
<gene>
    <name evidence="3" type="primary">TBLA0B09700</name>
    <name evidence="3" type="ORF">TBLA_0B09700</name>
</gene>
<dbReference type="HOGENOM" id="CLU_080510_1_0_1"/>
<evidence type="ECO:0000256" key="1">
    <source>
        <dbReference type="SAM" id="MobiDB-lite"/>
    </source>
</evidence>
<protein>
    <submittedName>
        <fullName evidence="3">Uncharacterized protein</fullName>
    </submittedName>
</protein>
<feature type="transmembrane region" description="Helical" evidence="2">
    <location>
        <begin position="96"/>
        <end position="116"/>
    </location>
</feature>
<dbReference type="Pfam" id="PF08229">
    <property type="entry name" value="SHR3_chaperone"/>
    <property type="match status" value="1"/>
</dbReference>
<evidence type="ECO:0000256" key="2">
    <source>
        <dbReference type="SAM" id="Phobius"/>
    </source>
</evidence>
<dbReference type="EMBL" id="HE806317">
    <property type="protein sequence ID" value="CCH59786.1"/>
    <property type="molecule type" value="Genomic_DNA"/>
</dbReference>
<dbReference type="AlphaFoldDB" id="I2H084"/>
<feature type="region of interest" description="Disordered" evidence="1">
    <location>
        <begin position="183"/>
        <end position="226"/>
    </location>
</feature>
<evidence type="ECO:0000313" key="4">
    <source>
        <dbReference type="Proteomes" id="UP000002866"/>
    </source>
</evidence>
<keyword evidence="4" id="KW-1185">Reference proteome</keyword>
<dbReference type="PANTHER" id="PTHR28228:SF1">
    <property type="entry name" value="SECRETORY COMPONENT PROTEIN SHR3"/>
    <property type="match status" value="1"/>
</dbReference>
<feature type="transmembrane region" description="Helical" evidence="2">
    <location>
        <begin position="64"/>
        <end position="84"/>
    </location>
</feature>
<organism evidence="3 4">
    <name type="scientific">Henningerozyma blattae (strain ATCC 34711 / CBS 6284 / DSM 70876 / NBRC 10599 / NRRL Y-10934 / UCD 77-7)</name>
    <name type="common">Yeast</name>
    <name type="synonym">Tetrapisispora blattae</name>
    <dbReference type="NCBI Taxonomy" id="1071380"/>
    <lineage>
        <taxon>Eukaryota</taxon>
        <taxon>Fungi</taxon>
        <taxon>Dikarya</taxon>
        <taxon>Ascomycota</taxon>
        <taxon>Saccharomycotina</taxon>
        <taxon>Saccharomycetes</taxon>
        <taxon>Saccharomycetales</taxon>
        <taxon>Saccharomycetaceae</taxon>
        <taxon>Henningerozyma</taxon>
    </lineage>
</organism>
<dbReference type="KEGG" id="tbl:TBLA_0B09700"/>
<name>I2H084_HENB6</name>
<reference evidence="3 4" key="1">
    <citation type="journal article" date="2011" name="Proc. Natl. Acad. Sci. U.S.A.">
        <title>Evolutionary erosion of yeast sex chromosomes by mating-type switching accidents.</title>
        <authorList>
            <person name="Gordon J.L."/>
            <person name="Armisen D."/>
            <person name="Proux-Wera E."/>
            <person name="Oheigeartaigh S.S."/>
            <person name="Byrne K.P."/>
            <person name="Wolfe K.H."/>
        </authorList>
    </citation>
    <scope>NUCLEOTIDE SEQUENCE [LARGE SCALE GENOMIC DNA]</scope>
    <source>
        <strain evidence="4">ATCC 34711 / CBS 6284 / DSM 70876 / NBRC 10599 / NRRL Y-10934 / UCD 77-7</strain>
    </source>
</reference>
<sequence>MWPYKVFCTVGTSLILISSSFMIGLFFAFQAYDFNLLFNKSATQEQFQLALEHYQRLNDIPRNLIIVICFIYSLGLIGSVIRIYKPNPDLTYFEYASLALYVLGMCVFLTNIRTGIECTITGNWGEVTENQGLQVIASSNIILIVLFLGVLVLQAALWYTEYDLEVRLKAFYEREAAAQRAKYAKRAEDGDGNKSKPQKKDTEPSQNTSATTSGSKQNTSSTTKAD</sequence>
<dbReference type="RefSeq" id="XP_004179305.1">
    <property type="nucleotide sequence ID" value="XM_004179257.1"/>
</dbReference>
<feature type="compositionally biased region" description="Basic and acidic residues" evidence="1">
    <location>
        <begin position="185"/>
        <end position="203"/>
    </location>
</feature>
<dbReference type="GO" id="GO:0051082">
    <property type="term" value="F:unfolded protein binding"/>
    <property type="evidence" value="ECO:0007669"/>
    <property type="project" value="EnsemblFungi"/>
</dbReference>
<dbReference type="FunCoup" id="I2H084">
    <property type="interactions" value="69"/>
</dbReference>
<feature type="transmembrane region" description="Helical" evidence="2">
    <location>
        <begin position="136"/>
        <end position="159"/>
    </location>
</feature>
<proteinExistence type="predicted"/>
<dbReference type="GO" id="GO:0090114">
    <property type="term" value="P:COPII-coated vesicle budding"/>
    <property type="evidence" value="ECO:0007669"/>
    <property type="project" value="EnsemblFungi"/>
</dbReference>
<feature type="compositionally biased region" description="Polar residues" evidence="1">
    <location>
        <begin position="204"/>
        <end position="226"/>
    </location>
</feature>
<accession>I2H084</accession>
<dbReference type="InterPro" id="IPR013248">
    <property type="entry name" value="Psh3/Shr3"/>
</dbReference>
<dbReference type="GO" id="GO:0005789">
    <property type="term" value="C:endoplasmic reticulum membrane"/>
    <property type="evidence" value="ECO:0007669"/>
    <property type="project" value="EnsemblFungi"/>
</dbReference>
<dbReference type="PIRSF" id="PIRSF029187">
    <property type="entry name" value="Shr3_AAP_chap"/>
    <property type="match status" value="1"/>
</dbReference>
<dbReference type="SMART" id="SM00786">
    <property type="entry name" value="SHR3_chaperone"/>
    <property type="match status" value="1"/>
</dbReference>
<dbReference type="OMA" id="DAYYSFL"/>
<keyword evidence="2" id="KW-1133">Transmembrane helix</keyword>
<dbReference type="STRING" id="1071380.I2H084"/>
<keyword evidence="2" id="KW-0812">Transmembrane</keyword>
<feature type="transmembrane region" description="Helical" evidence="2">
    <location>
        <begin position="7"/>
        <end position="29"/>
    </location>
</feature>
<dbReference type="OrthoDB" id="5229808at2759"/>
<dbReference type="GeneID" id="14494703"/>
<keyword evidence="2" id="KW-0472">Membrane</keyword>